<dbReference type="EMBL" id="JH687798">
    <property type="protein sequence ID" value="EJD40890.1"/>
    <property type="molecule type" value="Genomic_DNA"/>
</dbReference>
<keyword evidence="3" id="KW-0723">Serine/threonine-protein kinase</keyword>
<evidence type="ECO:0000256" key="9">
    <source>
        <dbReference type="ARBA" id="ARBA00047899"/>
    </source>
</evidence>
<comment type="catalytic activity">
    <reaction evidence="9">
        <text>L-threonyl-[protein] + ATP = O-phospho-L-threonyl-[protein] + ADP + H(+)</text>
        <dbReference type="Rhea" id="RHEA:46608"/>
        <dbReference type="Rhea" id="RHEA-COMP:11060"/>
        <dbReference type="Rhea" id="RHEA-COMP:11605"/>
        <dbReference type="ChEBI" id="CHEBI:15378"/>
        <dbReference type="ChEBI" id="CHEBI:30013"/>
        <dbReference type="ChEBI" id="CHEBI:30616"/>
        <dbReference type="ChEBI" id="CHEBI:61977"/>
        <dbReference type="ChEBI" id="CHEBI:456216"/>
        <dbReference type="EC" id="2.7.11.1"/>
    </reaction>
</comment>
<accession>J0LJU0</accession>
<feature type="compositionally biased region" description="Basic and acidic residues" evidence="12">
    <location>
        <begin position="758"/>
        <end position="782"/>
    </location>
</feature>
<dbReference type="InterPro" id="IPR017441">
    <property type="entry name" value="Protein_kinase_ATP_BS"/>
</dbReference>
<dbReference type="AlphaFoldDB" id="J0LJU0"/>
<feature type="compositionally biased region" description="Basic and acidic residues" evidence="12">
    <location>
        <begin position="21"/>
        <end position="37"/>
    </location>
</feature>
<evidence type="ECO:0000256" key="10">
    <source>
        <dbReference type="ARBA" id="ARBA00048679"/>
    </source>
</evidence>
<dbReference type="eggNOG" id="KOG0583">
    <property type="taxonomic scope" value="Eukaryota"/>
</dbReference>
<feature type="compositionally biased region" description="Polar residues" evidence="12">
    <location>
        <begin position="966"/>
        <end position="977"/>
    </location>
</feature>
<sequence length="1059" mass="116294">MSMPPQMNVKTSSAPSHAHKRSADDSGKHRSAQEQRRPSSRIVGEYSLGKTLGAGSMGKVKLAYHIHTGERLAVKIVPRPNTAASSSATPEAQAKQLAKDASKEIRSVREASLSMLLHHPYICGMREFIVQPHNYFMVSEYVNGGQLLDYIISHGRLRERVARKFARQISSALEYCHRNNVVHRDLKIENILISANGNIKLIDFGLSNLYNPASHLSTFCGSLYFAAPELLNAKVYTGPEVDVWSFGVVLYVLVCGKVPFDDQSMPALHAKIKRGVVEYPVWLSADCKSLLGRILVTNPTLRATMHEIFHHPWMLRGHSGPQLVHCPKRTPLRVDDIDQAVVRGMTGFEFGSEKDITRKLTAVLESDAYQRILRRSQDSASTIVHPTSDESPNKKTRRFSGLGGFDYYRKKLFPSSKTSSSSGSSNGTVGNGVFPHAGSTSSIFDPNSIAAALDIDATRGFHPLISIYFLVREKLERERVFGHHVFASSKMSLEEAEAEKERQRALEPIAIPESTHVSNGVEAVPPAQLSPLAAAHPSPRAKAPEDALSALPAPSSPARTVGHVGSLTLRAPPASTHRRSQSLSQRPSALSPWSPVGELGERLPQEPPRTAGPTTGTFSERERVKGEPERQPAAPESGKGTAFIRRFGSMLDGRERRRASLLIPRQSVDEQREREEKEDRDQQHETVKRGVTPSQSMPLPRASVAERGEKDRERVHEKGAHKRAATVMEPQGHSTLHNRRGSIGPGLALFGANTIGRRWKDGGHSTRPSVDRERDDARHDNEETTTDDDALEQTDKDFKPVFMKGLFSVQTTSTKPPAVLHADIRRVLDRMQIQHREIKGGFECIHAPSIDLASVVPPSPMNGHSREPSGQKLSKKTSKLSFVNLRRSDADSIRSRNGLDTEKDLPPRPSIGVSRSGSSFLNIGGIASAGPASPAGAAPDNDDARSQRSQVLINGQLNGNGMNNGPPSTSVSRSASPTKGRFTQPIPRDFAASPIDRPPTALEKPAVFEDNSNPLGVRFEVHVVKVPLLPLYGIQFRRVSGDAWQYQMLARRVLTELKL</sequence>
<evidence type="ECO:0000259" key="13">
    <source>
        <dbReference type="PROSITE" id="PS50011"/>
    </source>
</evidence>
<dbReference type="SMART" id="SM00220">
    <property type="entry name" value="S_TKc"/>
    <property type="match status" value="1"/>
</dbReference>
<feature type="region of interest" description="Disordered" evidence="12">
    <location>
        <begin position="756"/>
        <end position="790"/>
    </location>
</feature>
<organism evidence="15 16">
    <name type="scientific">Auricularia subglabra (strain TFB-10046 / SS5)</name>
    <name type="common">White-rot fungus</name>
    <name type="synonym">Auricularia delicata (strain TFB10046)</name>
    <dbReference type="NCBI Taxonomy" id="717982"/>
    <lineage>
        <taxon>Eukaryota</taxon>
        <taxon>Fungi</taxon>
        <taxon>Dikarya</taxon>
        <taxon>Basidiomycota</taxon>
        <taxon>Agaricomycotina</taxon>
        <taxon>Agaricomycetes</taxon>
        <taxon>Auriculariales</taxon>
        <taxon>Auriculariaceae</taxon>
        <taxon>Auricularia</taxon>
    </lineage>
</organism>
<dbReference type="Gene3D" id="1.10.510.10">
    <property type="entry name" value="Transferase(Phosphotransferase) domain 1"/>
    <property type="match status" value="1"/>
</dbReference>
<evidence type="ECO:0000256" key="2">
    <source>
        <dbReference type="ARBA" id="ARBA00012513"/>
    </source>
</evidence>
<comment type="catalytic activity">
    <reaction evidence="10">
        <text>L-seryl-[protein] + ATP = O-phospho-L-seryl-[protein] + ADP + H(+)</text>
        <dbReference type="Rhea" id="RHEA:17989"/>
        <dbReference type="Rhea" id="RHEA-COMP:9863"/>
        <dbReference type="Rhea" id="RHEA-COMP:11604"/>
        <dbReference type="ChEBI" id="CHEBI:15378"/>
        <dbReference type="ChEBI" id="CHEBI:29999"/>
        <dbReference type="ChEBI" id="CHEBI:30616"/>
        <dbReference type="ChEBI" id="CHEBI:83421"/>
        <dbReference type="ChEBI" id="CHEBI:456216"/>
        <dbReference type="EC" id="2.7.11.1"/>
    </reaction>
</comment>
<dbReference type="GO" id="GO:0106310">
    <property type="term" value="F:protein serine kinase activity"/>
    <property type="evidence" value="ECO:0007669"/>
    <property type="project" value="RHEA"/>
</dbReference>
<comment type="similarity">
    <text evidence="8">Belongs to the protein kinase superfamily. CAMK Ser/Thr protein kinase family. Smok subfamily.</text>
</comment>
<gene>
    <name evidence="15" type="ORF">AURDEDRAFT_106621</name>
</gene>
<feature type="compositionally biased region" description="Basic and acidic residues" evidence="12">
    <location>
        <begin position="704"/>
        <end position="718"/>
    </location>
</feature>
<feature type="compositionally biased region" description="Basic and acidic residues" evidence="12">
    <location>
        <begin position="886"/>
        <end position="906"/>
    </location>
</feature>
<dbReference type="InterPro" id="IPR008271">
    <property type="entry name" value="Ser/Thr_kinase_AS"/>
</dbReference>
<evidence type="ECO:0000256" key="4">
    <source>
        <dbReference type="ARBA" id="ARBA00022679"/>
    </source>
</evidence>
<protein>
    <recommendedName>
        <fullName evidence="2">non-specific serine/threonine protein kinase</fullName>
        <ecNumber evidence="2">2.7.11.1</ecNumber>
    </recommendedName>
</protein>
<name>J0LJU0_AURST</name>
<dbReference type="InterPro" id="IPR011009">
    <property type="entry name" value="Kinase-like_dom_sf"/>
</dbReference>
<dbReference type="OMA" id="NSADYRP"/>
<comment type="similarity">
    <text evidence="1">Belongs to the protein kinase superfamily. CAMK Ser/Thr protein kinase family. NIM1 subfamily.</text>
</comment>
<keyword evidence="6 15" id="KW-0418">Kinase</keyword>
<dbReference type="GO" id="GO:0005524">
    <property type="term" value="F:ATP binding"/>
    <property type="evidence" value="ECO:0007669"/>
    <property type="project" value="UniProtKB-UniRule"/>
</dbReference>
<dbReference type="InterPro" id="IPR028375">
    <property type="entry name" value="KA1/Ssp2_C"/>
</dbReference>
<evidence type="ECO:0000256" key="1">
    <source>
        <dbReference type="ARBA" id="ARBA00010791"/>
    </source>
</evidence>
<dbReference type="PROSITE" id="PS00108">
    <property type="entry name" value="PROTEIN_KINASE_ST"/>
    <property type="match status" value="1"/>
</dbReference>
<dbReference type="PROSITE" id="PS50032">
    <property type="entry name" value="KA1"/>
    <property type="match status" value="1"/>
</dbReference>
<feature type="region of interest" description="Disordered" evidence="12">
    <location>
        <begin position="955"/>
        <end position="998"/>
    </location>
</feature>
<keyword evidence="5 11" id="KW-0547">Nucleotide-binding</keyword>
<dbReference type="InterPro" id="IPR001772">
    <property type="entry name" value="KA1_dom"/>
</dbReference>
<feature type="compositionally biased region" description="Basic and acidic residues" evidence="12">
    <location>
        <begin position="619"/>
        <end position="630"/>
    </location>
</feature>
<dbReference type="Proteomes" id="UP000006514">
    <property type="component" value="Unassembled WGS sequence"/>
</dbReference>
<dbReference type="Pfam" id="PF00069">
    <property type="entry name" value="Pkinase"/>
    <property type="match status" value="1"/>
</dbReference>
<feature type="compositionally biased region" description="Low complexity" evidence="12">
    <location>
        <begin position="955"/>
        <end position="965"/>
    </location>
</feature>
<dbReference type="OrthoDB" id="193931at2759"/>
<dbReference type="GO" id="GO:0004674">
    <property type="term" value="F:protein serine/threonine kinase activity"/>
    <property type="evidence" value="ECO:0007669"/>
    <property type="project" value="UniProtKB-KW"/>
</dbReference>
<keyword evidence="7 11" id="KW-0067">ATP-binding</keyword>
<feature type="domain" description="KA1" evidence="14">
    <location>
        <begin position="1010"/>
        <end position="1059"/>
    </location>
</feature>
<evidence type="ECO:0000256" key="5">
    <source>
        <dbReference type="ARBA" id="ARBA00022741"/>
    </source>
</evidence>
<evidence type="ECO:0000256" key="7">
    <source>
        <dbReference type="ARBA" id="ARBA00022840"/>
    </source>
</evidence>
<feature type="compositionally biased region" description="Low complexity" evidence="12">
    <location>
        <begin position="547"/>
        <end position="558"/>
    </location>
</feature>
<dbReference type="GO" id="GO:0005737">
    <property type="term" value="C:cytoplasm"/>
    <property type="evidence" value="ECO:0007669"/>
    <property type="project" value="TreeGrafter"/>
</dbReference>
<dbReference type="PROSITE" id="PS00107">
    <property type="entry name" value="PROTEIN_KINASE_ATP"/>
    <property type="match status" value="1"/>
</dbReference>
<evidence type="ECO:0000259" key="14">
    <source>
        <dbReference type="PROSITE" id="PS50032"/>
    </source>
</evidence>
<dbReference type="Pfam" id="PF02149">
    <property type="entry name" value="KA1"/>
    <property type="match status" value="1"/>
</dbReference>
<dbReference type="InParanoid" id="J0LJU0"/>
<feature type="domain" description="Protein kinase" evidence="13">
    <location>
        <begin position="46"/>
        <end position="314"/>
    </location>
</feature>
<evidence type="ECO:0000313" key="16">
    <source>
        <dbReference type="Proteomes" id="UP000006514"/>
    </source>
</evidence>
<evidence type="ECO:0000256" key="12">
    <source>
        <dbReference type="SAM" id="MobiDB-lite"/>
    </source>
</evidence>
<dbReference type="GO" id="GO:0000226">
    <property type="term" value="P:microtubule cytoskeleton organization"/>
    <property type="evidence" value="ECO:0007669"/>
    <property type="project" value="TreeGrafter"/>
</dbReference>
<dbReference type="PANTHER" id="PTHR24346:SF82">
    <property type="entry name" value="KP78A-RELATED"/>
    <property type="match status" value="1"/>
</dbReference>
<feature type="region of interest" description="Disordered" evidence="12">
    <location>
        <begin position="1"/>
        <end position="45"/>
    </location>
</feature>
<feature type="compositionally biased region" description="Basic and acidic residues" evidence="12">
    <location>
        <begin position="667"/>
        <end position="688"/>
    </location>
</feature>
<feature type="region of interest" description="Disordered" evidence="12">
    <location>
        <begin position="856"/>
        <end position="917"/>
    </location>
</feature>
<feature type="binding site" evidence="11">
    <location>
        <position position="75"/>
    </location>
    <ligand>
        <name>ATP</name>
        <dbReference type="ChEBI" id="CHEBI:30616"/>
    </ligand>
</feature>
<dbReference type="PANTHER" id="PTHR24346">
    <property type="entry name" value="MAP/MICROTUBULE AFFINITY-REGULATING KINASE"/>
    <property type="match status" value="1"/>
</dbReference>
<dbReference type="CDD" id="cd14077">
    <property type="entry name" value="STKc_Kin1_2"/>
    <property type="match status" value="1"/>
</dbReference>
<dbReference type="SUPFAM" id="SSF56112">
    <property type="entry name" value="Protein kinase-like (PK-like)"/>
    <property type="match status" value="1"/>
</dbReference>
<evidence type="ECO:0000256" key="8">
    <source>
        <dbReference type="ARBA" id="ARBA00038181"/>
    </source>
</evidence>
<dbReference type="FunCoup" id="J0LJU0">
    <property type="interactions" value="20"/>
</dbReference>
<evidence type="ECO:0000313" key="15">
    <source>
        <dbReference type="EMBL" id="EJD40890.1"/>
    </source>
</evidence>
<keyword evidence="4" id="KW-0808">Transferase</keyword>
<reference evidence="16" key="1">
    <citation type="journal article" date="2012" name="Science">
        <title>The Paleozoic origin of enzymatic lignin decomposition reconstructed from 31 fungal genomes.</title>
        <authorList>
            <person name="Floudas D."/>
            <person name="Binder M."/>
            <person name="Riley R."/>
            <person name="Barry K."/>
            <person name="Blanchette R.A."/>
            <person name="Henrissat B."/>
            <person name="Martinez A.T."/>
            <person name="Otillar R."/>
            <person name="Spatafora J.W."/>
            <person name="Yadav J.S."/>
            <person name="Aerts A."/>
            <person name="Benoit I."/>
            <person name="Boyd A."/>
            <person name="Carlson A."/>
            <person name="Copeland A."/>
            <person name="Coutinho P.M."/>
            <person name="de Vries R.P."/>
            <person name="Ferreira P."/>
            <person name="Findley K."/>
            <person name="Foster B."/>
            <person name="Gaskell J."/>
            <person name="Glotzer D."/>
            <person name="Gorecki P."/>
            <person name="Heitman J."/>
            <person name="Hesse C."/>
            <person name="Hori C."/>
            <person name="Igarashi K."/>
            <person name="Jurgens J.A."/>
            <person name="Kallen N."/>
            <person name="Kersten P."/>
            <person name="Kohler A."/>
            <person name="Kuees U."/>
            <person name="Kumar T.K.A."/>
            <person name="Kuo A."/>
            <person name="LaButti K."/>
            <person name="Larrondo L.F."/>
            <person name="Lindquist E."/>
            <person name="Ling A."/>
            <person name="Lombard V."/>
            <person name="Lucas S."/>
            <person name="Lundell T."/>
            <person name="Martin R."/>
            <person name="McLaughlin D.J."/>
            <person name="Morgenstern I."/>
            <person name="Morin E."/>
            <person name="Murat C."/>
            <person name="Nagy L.G."/>
            <person name="Nolan M."/>
            <person name="Ohm R.A."/>
            <person name="Patyshakuliyeva A."/>
            <person name="Rokas A."/>
            <person name="Ruiz-Duenas F.J."/>
            <person name="Sabat G."/>
            <person name="Salamov A."/>
            <person name="Samejima M."/>
            <person name="Schmutz J."/>
            <person name="Slot J.C."/>
            <person name="St John F."/>
            <person name="Stenlid J."/>
            <person name="Sun H."/>
            <person name="Sun S."/>
            <person name="Syed K."/>
            <person name="Tsang A."/>
            <person name="Wiebenga A."/>
            <person name="Young D."/>
            <person name="Pisabarro A."/>
            <person name="Eastwood D.C."/>
            <person name="Martin F."/>
            <person name="Cullen D."/>
            <person name="Grigoriev I.V."/>
            <person name="Hibbett D.S."/>
        </authorList>
    </citation>
    <scope>NUCLEOTIDE SEQUENCE [LARGE SCALE GENOMIC DNA]</scope>
    <source>
        <strain evidence="16">TFB10046</strain>
    </source>
</reference>
<dbReference type="SUPFAM" id="SSF103243">
    <property type="entry name" value="KA1-like"/>
    <property type="match status" value="1"/>
</dbReference>
<dbReference type="Gene3D" id="3.30.310.80">
    <property type="entry name" value="Kinase associated domain 1, KA1"/>
    <property type="match status" value="1"/>
</dbReference>
<evidence type="ECO:0000256" key="3">
    <source>
        <dbReference type="ARBA" id="ARBA00022527"/>
    </source>
</evidence>
<proteinExistence type="inferred from homology"/>
<dbReference type="GO" id="GO:0035556">
    <property type="term" value="P:intracellular signal transduction"/>
    <property type="evidence" value="ECO:0007669"/>
    <property type="project" value="TreeGrafter"/>
</dbReference>
<keyword evidence="16" id="KW-1185">Reference proteome</keyword>
<evidence type="ECO:0000256" key="11">
    <source>
        <dbReference type="PROSITE-ProRule" id="PRU10141"/>
    </source>
</evidence>
<dbReference type="FunFam" id="1.10.510.10:FF:000002">
    <property type="entry name" value="Non-specific serine/threonine protein kinase"/>
    <property type="match status" value="1"/>
</dbReference>
<evidence type="ECO:0000256" key="6">
    <source>
        <dbReference type="ARBA" id="ARBA00022777"/>
    </source>
</evidence>
<dbReference type="KEGG" id="adl:AURDEDRAFT_106621"/>
<dbReference type="InterPro" id="IPR000719">
    <property type="entry name" value="Prot_kinase_dom"/>
</dbReference>
<feature type="region of interest" description="Disordered" evidence="12">
    <location>
        <begin position="532"/>
        <end position="726"/>
    </location>
</feature>
<dbReference type="EC" id="2.7.11.1" evidence="2"/>
<dbReference type="PROSITE" id="PS50011">
    <property type="entry name" value="PROTEIN_KINASE_DOM"/>
    <property type="match status" value="1"/>
</dbReference>